<accession>A0ABQ2Z397</accession>
<gene>
    <name evidence="1" type="ORF">GCM10010324_55170</name>
</gene>
<dbReference type="Proteomes" id="UP000659223">
    <property type="component" value="Unassembled WGS sequence"/>
</dbReference>
<name>A0ABQ2Z397_9ACTN</name>
<sequence>MLGVVDQIHDAQQCPQKAIALGVHPFREHRTDFGVASEKDCVEVDRYLPRKGFDHREGGPYEVYLVIRQRCFGGLRLSGMYGLCGLCVPWVL</sequence>
<proteinExistence type="predicted"/>
<organism evidence="1 2">
    <name type="scientific">Streptomyces hiroshimensis</name>
    <dbReference type="NCBI Taxonomy" id="66424"/>
    <lineage>
        <taxon>Bacteria</taxon>
        <taxon>Bacillati</taxon>
        <taxon>Actinomycetota</taxon>
        <taxon>Actinomycetes</taxon>
        <taxon>Kitasatosporales</taxon>
        <taxon>Streptomycetaceae</taxon>
        <taxon>Streptomyces</taxon>
    </lineage>
</organism>
<keyword evidence="2" id="KW-1185">Reference proteome</keyword>
<evidence type="ECO:0000313" key="1">
    <source>
        <dbReference type="EMBL" id="GGY01295.1"/>
    </source>
</evidence>
<dbReference type="EMBL" id="BMUT01000013">
    <property type="protein sequence ID" value="GGY01295.1"/>
    <property type="molecule type" value="Genomic_DNA"/>
</dbReference>
<protein>
    <submittedName>
        <fullName evidence="1">Uncharacterized protein</fullName>
    </submittedName>
</protein>
<reference evidence="2" key="1">
    <citation type="journal article" date="2019" name="Int. J. Syst. Evol. Microbiol.">
        <title>The Global Catalogue of Microorganisms (GCM) 10K type strain sequencing project: providing services to taxonomists for standard genome sequencing and annotation.</title>
        <authorList>
            <consortium name="The Broad Institute Genomics Platform"/>
            <consortium name="The Broad Institute Genome Sequencing Center for Infectious Disease"/>
            <person name="Wu L."/>
            <person name="Ma J."/>
        </authorList>
    </citation>
    <scope>NUCLEOTIDE SEQUENCE [LARGE SCALE GENOMIC DNA]</scope>
    <source>
        <strain evidence="2">JCM 4586</strain>
    </source>
</reference>
<comment type="caution">
    <text evidence="1">The sequence shown here is derived from an EMBL/GenBank/DDBJ whole genome shotgun (WGS) entry which is preliminary data.</text>
</comment>
<evidence type="ECO:0000313" key="2">
    <source>
        <dbReference type="Proteomes" id="UP000659223"/>
    </source>
</evidence>